<dbReference type="GO" id="GO:0046872">
    <property type="term" value="F:metal ion binding"/>
    <property type="evidence" value="ECO:0007669"/>
    <property type="project" value="UniProtKB-KW"/>
</dbReference>
<feature type="transmembrane region" description="Helical" evidence="11">
    <location>
        <begin position="231"/>
        <end position="250"/>
    </location>
</feature>
<keyword evidence="7 11" id="KW-1133">Transmembrane helix</keyword>
<comment type="similarity">
    <text evidence="10">Belongs to the peptidase M48 family.</text>
</comment>
<dbReference type="AlphaFoldDB" id="F2L1Z2"/>
<dbReference type="GO" id="GO:0004222">
    <property type="term" value="F:metalloendopeptidase activity"/>
    <property type="evidence" value="ECO:0007669"/>
    <property type="project" value="InterPro"/>
</dbReference>
<evidence type="ECO:0000256" key="11">
    <source>
        <dbReference type="SAM" id="Phobius"/>
    </source>
</evidence>
<dbReference type="GeneID" id="10359782"/>
<evidence type="ECO:0000256" key="8">
    <source>
        <dbReference type="ARBA" id="ARBA00023049"/>
    </source>
</evidence>
<evidence type="ECO:0000256" key="5">
    <source>
        <dbReference type="ARBA" id="ARBA00022801"/>
    </source>
</evidence>
<dbReference type="InterPro" id="IPR050083">
    <property type="entry name" value="HtpX_protease"/>
</dbReference>
<dbReference type="HOGENOM" id="CLU_942049_0_0_2"/>
<protein>
    <submittedName>
        <fullName evidence="13">Peptidase M48, Ste24p</fullName>
    </submittedName>
</protein>
<evidence type="ECO:0000313" key="14">
    <source>
        <dbReference type="Proteomes" id="UP000008138"/>
    </source>
</evidence>
<dbReference type="STRING" id="999630.TUZN_0235"/>
<feature type="transmembrane region" description="Helical" evidence="11">
    <location>
        <begin position="106"/>
        <end position="126"/>
    </location>
</feature>
<dbReference type="RefSeq" id="WP_013679069.1">
    <property type="nucleotide sequence ID" value="NC_015315.1"/>
</dbReference>
<keyword evidence="5 10" id="KW-0378">Hydrolase</keyword>
<keyword evidence="6 10" id="KW-0862">Zinc</keyword>
<reference evidence="13 14" key="1">
    <citation type="journal article" date="2011" name="J. Bacteriol.">
        <title>Complete genome sequence of the thermoacidophilic crenarchaeon Thermoproteus uzoniensis 768-20.</title>
        <authorList>
            <person name="Mardanov A.V."/>
            <person name="Gumerov V.M."/>
            <person name="Beletsky A.V."/>
            <person name="Prokofeva M.I."/>
            <person name="Bonch-Osmolovskaya E.A."/>
            <person name="Ravin N.V."/>
            <person name="Skryabin K.G."/>
        </authorList>
    </citation>
    <scope>NUCLEOTIDE SEQUENCE [LARGE SCALE GENOMIC DNA]</scope>
    <source>
        <strain evidence="13 14">768-20</strain>
    </source>
</reference>
<evidence type="ECO:0000256" key="3">
    <source>
        <dbReference type="ARBA" id="ARBA00022692"/>
    </source>
</evidence>
<dbReference type="KEGG" id="tuz:TUZN_0235"/>
<feature type="transmembrane region" description="Helical" evidence="11">
    <location>
        <begin position="256"/>
        <end position="276"/>
    </location>
</feature>
<gene>
    <name evidence="13" type="ordered locus">TUZN_0235</name>
</gene>
<organism evidence="13 14">
    <name type="scientific">Thermoproteus uzoniensis (strain 768-20)</name>
    <dbReference type="NCBI Taxonomy" id="999630"/>
    <lineage>
        <taxon>Archaea</taxon>
        <taxon>Thermoproteota</taxon>
        <taxon>Thermoprotei</taxon>
        <taxon>Thermoproteales</taxon>
        <taxon>Thermoproteaceae</taxon>
        <taxon>Thermoproteus</taxon>
    </lineage>
</organism>
<evidence type="ECO:0000256" key="9">
    <source>
        <dbReference type="ARBA" id="ARBA00023136"/>
    </source>
</evidence>
<evidence type="ECO:0000256" key="7">
    <source>
        <dbReference type="ARBA" id="ARBA00022989"/>
    </source>
</evidence>
<keyword evidence="1" id="KW-1003">Cell membrane</keyword>
<dbReference type="PANTHER" id="PTHR43221">
    <property type="entry name" value="PROTEASE HTPX"/>
    <property type="match status" value="1"/>
</dbReference>
<keyword evidence="8 10" id="KW-0482">Metalloprotease</keyword>
<name>F2L1Z2_THEU7</name>
<evidence type="ECO:0000313" key="13">
    <source>
        <dbReference type="EMBL" id="AEA11733.1"/>
    </source>
</evidence>
<dbReference type="Proteomes" id="UP000008138">
    <property type="component" value="Chromosome"/>
</dbReference>
<keyword evidence="3 11" id="KW-0812">Transmembrane</keyword>
<proteinExistence type="inferred from homology"/>
<feature type="domain" description="Peptidase M48" evidence="12">
    <location>
        <begin position="172"/>
        <end position="330"/>
    </location>
</feature>
<evidence type="ECO:0000256" key="2">
    <source>
        <dbReference type="ARBA" id="ARBA00022670"/>
    </source>
</evidence>
<dbReference type="Pfam" id="PF01435">
    <property type="entry name" value="Peptidase_M48"/>
    <property type="match status" value="1"/>
</dbReference>
<evidence type="ECO:0000259" key="12">
    <source>
        <dbReference type="Pfam" id="PF01435"/>
    </source>
</evidence>
<keyword evidence="4" id="KW-0479">Metal-binding</keyword>
<dbReference type="eggNOG" id="arCOG01333">
    <property type="taxonomic scope" value="Archaea"/>
</dbReference>
<evidence type="ECO:0000256" key="1">
    <source>
        <dbReference type="ARBA" id="ARBA00022475"/>
    </source>
</evidence>
<evidence type="ECO:0000256" key="10">
    <source>
        <dbReference type="RuleBase" id="RU003983"/>
    </source>
</evidence>
<sequence length="333" mass="38400">MYIDLSDQWRRLGLGSRLEVRDGVILADGEIIEVNRPKLRSLRARAAYLLYLRELARDDRYNVAIIGAWKSGKLIEPPEIKVNPLFLFLPFLISMPPALLVHHLSLQLVVGISAIIASYIALFLYLKSKCIKVDYITIIKTKYKDLNFLKKNKKEILENPAILGEYEAYHFKARGICVVKDRTANAMSFETPFGSIILATTGLLARLKPEEIEAALKHEEGHIRLHHMYKILLFLISEFILRIYLINYIYANISLYLIGIHLIGASLLYTALIRLYEYEADRYAGSRHLATGLLKVGWNEVVEEVLYPAYSRLKFLVKTHPNTLDRVLRIWTW</sequence>
<keyword evidence="9 11" id="KW-0472">Membrane</keyword>
<reference key="2">
    <citation type="submission" date="2011-03" db="EMBL/GenBank/DDBJ databases">
        <title>Complete genome sequence of the thermoacidophilic crenarchaeon Thermoproteus uzoniensis 768-20.</title>
        <authorList>
            <person name="Mardanov A.V."/>
            <person name="Gumerov V.M."/>
            <person name="Beletsky A.V."/>
            <person name="Prokofeva M.I."/>
            <person name="Bonch-Osmolovskaya E.A."/>
            <person name="Ravin N.V."/>
            <person name="Skryabin K.G."/>
        </authorList>
    </citation>
    <scope>NUCLEOTIDE SEQUENCE</scope>
    <source>
        <strain>768-20</strain>
    </source>
</reference>
<accession>F2L1Z2</accession>
<evidence type="ECO:0000256" key="4">
    <source>
        <dbReference type="ARBA" id="ARBA00022723"/>
    </source>
</evidence>
<dbReference type="Gene3D" id="3.30.2010.10">
    <property type="entry name" value="Metalloproteases ('zincins'), catalytic domain"/>
    <property type="match status" value="1"/>
</dbReference>
<keyword evidence="14" id="KW-1185">Reference proteome</keyword>
<keyword evidence="2 10" id="KW-0645">Protease</keyword>
<dbReference type="PANTHER" id="PTHR43221:SF2">
    <property type="entry name" value="PROTEASE HTPX HOMOLOG"/>
    <property type="match status" value="1"/>
</dbReference>
<dbReference type="InterPro" id="IPR001915">
    <property type="entry name" value="Peptidase_M48"/>
</dbReference>
<evidence type="ECO:0000256" key="6">
    <source>
        <dbReference type="ARBA" id="ARBA00022833"/>
    </source>
</evidence>
<comment type="cofactor">
    <cofactor evidence="10">
        <name>Zn(2+)</name>
        <dbReference type="ChEBI" id="CHEBI:29105"/>
    </cofactor>
    <text evidence="10">Binds 1 zinc ion per subunit.</text>
</comment>
<dbReference type="EMBL" id="CP002590">
    <property type="protein sequence ID" value="AEA11733.1"/>
    <property type="molecule type" value="Genomic_DNA"/>
</dbReference>
<dbReference type="GO" id="GO:0006508">
    <property type="term" value="P:proteolysis"/>
    <property type="evidence" value="ECO:0007669"/>
    <property type="project" value="UniProtKB-KW"/>
</dbReference>